<evidence type="ECO:0000256" key="4">
    <source>
        <dbReference type="ARBA" id="ARBA00023157"/>
    </source>
</evidence>
<feature type="disulfide bond" evidence="6">
    <location>
        <begin position="445"/>
        <end position="472"/>
    </location>
</feature>
<dbReference type="InterPro" id="IPR035976">
    <property type="entry name" value="Sushi/SCR/CCP_sf"/>
</dbReference>
<feature type="domain" description="Sushi" evidence="7">
    <location>
        <begin position="209"/>
        <end position="262"/>
    </location>
</feature>
<keyword evidence="9" id="KW-1185">Reference proteome</keyword>
<feature type="disulfide bond" evidence="6">
    <location>
        <begin position="27"/>
        <end position="70"/>
    </location>
</feature>
<evidence type="ECO:0000313" key="9">
    <source>
        <dbReference type="Proteomes" id="UP000694556"/>
    </source>
</evidence>
<feature type="disulfide bond" evidence="6">
    <location>
        <begin position="138"/>
        <end position="181"/>
    </location>
</feature>
<dbReference type="SMART" id="SM00032">
    <property type="entry name" value="CCP"/>
    <property type="match status" value="6"/>
</dbReference>
<evidence type="ECO:0000256" key="6">
    <source>
        <dbReference type="PROSITE-ProRule" id="PRU00302"/>
    </source>
</evidence>
<dbReference type="Proteomes" id="UP000694556">
    <property type="component" value="Chromosome 27"/>
</dbReference>
<dbReference type="InterPro" id="IPR050350">
    <property type="entry name" value="Compl-Cell_Adhes-Reg"/>
</dbReference>
<evidence type="ECO:0000256" key="5">
    <source>
        <dbReference type="ARBA" id="ARBA00023180"/>
    </source>
</evidence>
<dbReference type="CDD" id="cd00033">
    <property type="entry name" value="CCP"/>
    <property type="match status" value="4"/>
</dbReference>
<comment type="caution">
    <text evidence="6">Lacks conserved residue(s) required for the propagation of feature annotation.</text>
</comment>
<feature type="domain" description="Sushi" evidence="7">
    <location>
        <begin position="263"/>
        <end position="313"/>
    </location>
</feature>
<evidence type="ECO:0000259" key="7">
    <source>
        <dbReference type="PROSITE" id="PS50923"/>
    </source>
</evidence>
<keyword evidence="2" id="KW-0732">Signal</keyword>
<evidence type="ECO:0000256" key="1">
    <source>
        <dbReference type="ARBA" id="ARBA00022659"/>
    </source>
</evidence>
<keyword evidence="4 6" id="KW-1015">Disulfide bond</keyword>
<feature type="domain" description="Sushi" evidence="7">
    <location>
        <begin position="136"/>
        <end position="200"/>
    </location>
</feature>
<dbReference type="Gene3D" id="2.10.70.10">
    <property type="entry name" value="Complement Module, domain 1"/>
    <property type="match status" value="6"/>
</dbReference>
<reference evidence="8" key="3">
    <citation type="submission" date="2025-09" db="UniProtKB">
        <authorList>
            <consortium name="Ensembl"/>
        </authorList>
    </citation>
    <scope>IDENTIFICATION</scope>
</reference>
<dbReference type="AlphaFoldDB" id="A0A8C3C0B9"/>
<name>A0A8C3C0B9_CAIMO</name>
<dbReference type="Gene3D" id="2.20.28.230">
    <property type="match status" value="1"/>
</dbReference>
<proteinExistence type="predicted"/>
<evidence type="ECO:0000313" key="8">
    <source>
        <dbReference type="Ensembl" id="ENSCMMP00000013450.1"/>
    </source>
</evidence>
<feature type="disulfide bond" evidence="6">
    <location>
        <begin position="233"/>
        <end position="260"/>
    </location>
</feature>
<dbReference type="PANTHER" id="PTHR19325:SF551">
    <property type="entry name" value="ZONA PELLUCIDA SPERM-BINDING PROTEIN 3 RECEPTOR"/>
    <property type="match status" value="1"/>
</dbReference>
<dbReference type="PROSITE" id="PS50923">
    <property type="entry name" value="SUSHI"/>
    <property type="match status" value="6"/>
</dbReference>
<keyword evidence="1 6" id="KW-0768">Sushi</keyword>
<dbReference type="FunFam" id="2.10.70.10:FF:000014">
    <property type="entry name" value="Membrane cofactor protein"/>
    <property type="match status" value="2"/>
</dbReference>
<keyword evidence="3" id="KW-0677">Repeat</keyword>
<evidence type="ECO:0000256" key="2">
    <source>
        <dbReference type="ARBA" id="ARBA00022729"/>
    </source>
</evidence>
<keyword evidence="5" id="KW-0325">Glycoprotein</keyword>
<feature type="domain" description="Sushi" evidence="7">
    <location>
        <begin position="416"/>
        <end position="474"/>
    </location>
</feature>
<reference evidence="8" key="2">
    <citation type="submission" date="2025-08" db="UniProtKB">
        <authorList>
            <consortium name="Ensembl"/>
        </authorList>
    </citation>
    <scope>IDENTIFICATION</scope>
</reference>
<dbReference type="Ensembl" id="ENSCMMT00000014827.1">
    <property type="protein sequence ID" value="ENSCMMP00000013450.1"/>
    <property type="gene ID" value="ENSCMMG00000008453.1"/>
</dbReference>
<dbReference type="Pfam" id="PF00084">
    <property type="entry name" value="Sushi"/>
    <property type="match status" value="6"/>
</dbReference>
<organism evidence="8 9">
    <name type="scientific">Cairina moschata</name>
    <name type="common">Muscovy duck</name>
    <dbReference type="NCBI Taxonomy" id="8855"/>
    <lineage>
        <taxon>Eukaryota</taxon>
        <taxon>Metazoa</taxon>
        <taxon>Chordata</taxon>
        <taxon>Craniata</taxon>
        <taxon>Vertebrata</taxon>
        <taxon>Euteleostomi</taxon>
        <taxon>Archelosauria</taxon>
        <taxon>Archosauria</taxon>
        <taxon>Dinosauria</taxon>
        <taxon>Saurischia</taxon>
        <taxon>Theropoda</taxon>
        <taxon>Coelurosauria</taxon>
        <taxon>Aves</taxon>
        <taxon>Neognathae</taxon>
        <taxon>Galloanserae</taxon>
        <taxon>Anseriformes</taxon>
        <taxon>Anatidae</taxon>
        <taxon>Anatinae</taxon>
        <taxon>Cairina</taxon>
    </lineage>
</organism>
<evidence type="ECO:0000256" key="3">
    <source>
        <dbReference type="ARBA" id="ARBA00022737"/>
    </source>
</evidence>
<protein>
    <recommendedName>
        <fullName evidence="7">Sushi domain-containing protein</fullName>
    </recommendedName>
</protein>
<feature type="domain" description="Sushi" evidence="7">
    <location>
        <begin position="366"/>
        <end position="412"/>
    </location>
</feature>
<sequence>MAALIKINDFSRQTKPLSSEQCCLCACTWHAGPLKEEHRNEIDFSVGKTVKYTCRPGFAKHPGLSPTITCLESGVWSEALEFCKRKQCNHPGEPENGRITFLADLFFGSTVVYSWPSGTSVLQLRSAGSFCTAAGIPCAPPPSIPHGKHTGRLLDDFHYGTSVTYSCEPGYPLQGEASIFCTTRDGMNGEWSGPPPLCGGKGGWASGRARVQAPVVSAPSVTYTYKDTVTFECEPGYTMRGHSVVQCQLNSTWEPPVPACEWGKCPGSALRASPTPAVEYVCRPGYGAHPGMSATVVCLENQTWSAVLEFCKSASCSARLGWKFTLLGCEALWLYGFRCLGQYTLLGHSQRTCEISGTRVSWSGAVRCPFPPSIANGQHSGQPSDTFSVGSVVQYSCKDGYSLVENATLCSCLPAIGCKRPEIEHGRTTGLEAVYKLEAIAVFECDFGYALKGSQESRCQFGGRWHPPVPTCEKSKCNIPYPRCEGEL</sequence>
<accession>A0A8C3C0B9</accession>
<feature type="domain" description="Sushi" evidence="7">
    <location>
        <begin position="25"/>
        <end position="85"/>
    </location>
</feature>
<dbReference type="SUPFAM" id="SSF57535">
    <property type="entry name" value="Complement control module/SCR domain"/>
    <property type="match status" value="6"/>
</dbReference>
<dbReference type="PANTHER" id="PTHR19325">
    <property type="entry name" value="COMPLEMENT COMPONENT-RELATED SUSHI DOMAIN-CONTAINING"/>
    <property type="match status" value="1"/>
</dbReference>
<reference evidence="8" key="1">
    <citation type="submission" date="2018-09" db="EMBL/GenBank/DDBJ databases">
        <title>Common duck and Muscovy duck high density SNP chip.</title>
        <authorList>
            <person name="Vignal A."/>
            <person name="Thebault N."/>
            <person name="Warren W.C."/>
        </authorList>
    </citation>
    <scope>NUCLEOTIDE SEQUENCE [LARGE SCALE GENOMIC DNA]</scope>
</reference>
<dbReference type="InterPro" id="IPR000436">
    <property type="entry name" value="Sushi_SCR_CCP_dom"/>
</dbReference>